<evidence type="ECO:0000259" key="6">
    <source>
        <dbReference type="Pfam" id="PF16350"/>
    </source>
</evidence>
<dbReference type="Pfam" id="PF08669">
    <property type="entry name" value="GCV_T_C"/>
    <property type="match status" value="1"/>
</dbReference>
<feature type="domain" description="Aminomethyltransferase C-terminal" evidence="5">
    <location>
        <begin position="757"/>
        <end position="835"/>
    </location>
</feature>
<dbReference type="InterPro" id="IPR013977">
    <property type="entry name" value="GcvT_C"/>
</dbReference>
<reference evidence="7" key="1">
    <citation type="submission" date="2021-02" db="EMBL/GenBank/DDBJ databases">
        <authorList>
            <person name="Dougan E. K."/>
            <person name="Rhodes N."/>
            <person name="Thang M."/>
            <person name="Chan C."/>
        </authorList>
    </citation>
    <scope>NUCLEOTIDE SEQUENCE</scope>
</reference>
<dbReference type="GO" id="GO:0005739">
    <property type="term" value="C:mitochondrion"/>
    <property type="evidence" value="ECO:0007669"/>
    <property type="project" value="TreeGrafter"/>
</dbReference>
<feature type="region of interest" description="Disordered" evidence="2">
    <location>
        <begin position="839"/>
        <end position="863"/>
    </location>
</feature>
<dbReference type="SUPFAM" id="SSF51905">
    <property type="entry name" value="FAD/NAD(P)-binding domain"/>
    <property type="match status" value="1"/>
</dbReference>
<evidence type="ECO:0000256" key="1">
    <source>
        <dbReference type="ARBA" id="ARBA00008609"/>
    </source>
</evidence>
<gene>
    <name evidence="7" type="primary">Dmgdh</name>
    <name evidence="7" type="ORF">SNAT2548_LOCUS29938</name>
</gene>
<dbReference type="EMBL" id="CAJNDS010002583">
    <property type="protein sequence ID" value="CAE7534252.1"/>
    <property type="molecule type" value="Genomic_DNA"/>
</dbReference>
<dbReference type="SUPFAM" id="SSF54373">
    <property type="entry name" value="FAD-linked reductases, C-terminal domain"/>
    <property type="match status" value="1"/>
</dbReference>
<dbReference type="PANTHER" id="PTHR43757:SF2">
    <property type="entry name" value="AMINOMETHYLTRANSFERASE, MITOCHONDRIAL"/>
    <property type="match status" value="1"/>
</dbReference>
<evidence type="ECO:0000313" key="8">
    <source>
        <dbReference type="Proteomes" id="UP000604046"/>
    </source>
</evidence>
<feature type="domain" description="FAD dependent oxidoreductase" evidence="3">
    <location>
        <begin position="21"/>
        <end position="401"/>
    </location>
</feature>
<dbReference type="Proteomes" id="UP000604046">
    <property type="component" value="Unassembled WGS sequence"/>
</dbReference>
<dbReference type="Pfam" id="PF16350">
    <property type="entry name" value="FAO_M"/>
    <property type="match status" value="1"/>
</dbReference>
<dbReference type="Gene3D" id="3.30.1360.120">
    <property type="entry name" value="Probable tRNA modification gtpase trme, domain 1"/>
    <property type="match status" value="1"/>
</dbReference>
<evidence type="ECO:0000259" key="5">
    <source>
        <dbReference type="Pfam" id="PF08669"/>
    </source>
</evidence>
<dbReference type="Gene3D" id="3.30.70.1400">
    <property type="entry name" value="Aminomethyltransferase beta-barrel domains"/>
    <property type="match status" value="1"/>
</dbReference>
<dbReference type="PANTHER" id="PTHR43757">
    <property type="entry name" value="AMINOMETHYLTRANSFERASE"/>
    <property type="match status" value="1"/>
</dbReference>
<dbReference type="InterPro" id="IPR029043">
    <property type="entry name" value="GcvT/YgfZ_C"/>
</dbReference>
<name>A0A812TS43_9DINO</name>
<feature type="domain" description="GCVT N-terminal" evidence="4">
    <location>
        <begin position="463"/>
        <end position="733"/>
    </location>
</feature>
<keyword evidence="8" id="KW-1185">Reference proteome</keyword>
<dbReference type="SUPFAM" id="SSF101790">
    <property type="entry name" value="Aminomethyltransferase beta-barrel domain"/>
    <property type="match status" value="1"/>
</dbReference>
<sequence length="863" mass="95335">PVARRLWQRHATGSVRGVSGVIVGGGVTGCAMLYNLAQRGVKCVLFEKGELTCGATWHAAGLVTRFHGGNNFRLWHDEGVNLFTQWQNEGTPLSFHTPGSIRLIPDEQSYIEEARYQVGKAKIFSSLFGCAEHHMISPDEIKERHPLVNLDDTGIYAGILTEGDGHIDPSSVTNAFADRAKGLGGIIEQKTEVVALNLLPSKQWEVITRTAAGEEKRTVADFVINAAGLWCDKVGAMAGVRVPSVVLQHQYCITEAIPEVKEYHDKHGHQLPVLRDLKGSFYLRDERDGILIGPYEYSEAMELAPTEWRETGMPNEYANFLFEGDVERLMPHLERAMEIVPQFGEVGMKTVLNGPTMWPADGNHLVGPAPEWDVAPNFWLACAESYGIAHSAGLSRYLSEWIANGEPPYELKEADPARYGAWATKDWVASKVRETYGMNNHVHFPNENLLGARPVEPIPNSDIYDVLKSQGCQFGFHNGWECANYFDPASQGEQHGNSRGSFRRPAYKDLVEKECREMAGFGGICYWPFAKYHVSGPGAEAFLDRLVPNRLPKVGRCALSYFLTPQGKISSEVMLVRLAEDKFYVVSYPEQELFDWRWLHMNKPAEGVEIENVTAEFGTLMVSGPESRRVLAQLDGDEANWSKDNFKFYAWKQVELAGIPCRALRVSFTGELGWELHPATGDVAPLYRALKAAEPRLNDWGGYAMGSFRLEKGFKAFGSDMTRDHQALEAGISGKFLRMEKDFIGRDALAASPEPARKLVHLAVTTPEGVDCVGNESIFNSVTGEVVGFTTSGGYGYLAQQSIAFGYVSSAEIEAGAPLAIEVIGQLCEARVQEGAFPVKEAAGDSRPRGQASGETARRELEL</sequence>
<dbReference type="Gene3D" id="3.30.9.10">
    <property type="entry name" value="D-Amino Acid Oxidase, subunit A, domain 2"/>
    <property type="match status" value="1"/>
</dbReference>
<dbReference type="Gene3D" id="2.40.30.110">
    <property type="entry name" value="Aminomethyltransferase beta-barrel domains"/>
    <property type="match status" value="1"/>
</dbReference>
<comment type="caution">
    <text evidence="7">The sequence shown here is derived from an EMBL/GenBank/DDBJ whole genome shotgun (WGS) entry which is preliminary data.</text>
</comment>
<evidence type="ECO:0000259" key="4">
    <source>
        <dbReference type="Pfam" id="PF01571"/>
    </source>
</evidence>
<organism evidence="7 8">
    <name type="scientific">Symbiodinium natans</name>
    <dbReference type="NCBI Taxonomy" id="878477"/>
    <lineage>
        <taxon>Eukaryota</taxon>
        <taxon>Sar</taxon>
        <taxon>Alveolata</taxon>
        <taxon>Dinophyceae</taxon>
        <taxon>Suessiales</taxon>
        <taxon>Symbiodiniaceae</taxon>
        <taxon>Symbiodinium</taxon>
    </lineage>
</organism>
<protein>
    <submittedName>
        <fullName evidence="7">Dmgdh protein</fullName>
    </submittedName>
</protein>
<dbReference type="InterPro" id="IPR032503">
    <property type="entry name" value="FAO_M"/>
</dbReference>
<evidence type="ECO:0000259" key="3">
    <source>
        <dbReference type="Pfam" id="PF01266"/>
    </source>
</evidence>
<accession>A0A812TS43</accession>
<dbReference type="Pfam" id="PF01571">
    <property type="entry name" value="GCV_T"/>
    <property type="match status" value="1"/>
</dbReference>
<comment type="similarity">
    <text evidence="1">Belongs to the GcvT family.</text>
</comment>
<dbReference type="OrthoDB" id="498204at2759"/>
<dbReference type="Gene3D" id="3.50.50.60">
    <property type="entry name" value="FAD/NAD(P)-binding domain"/>
    <property type="match status" value="1"/>
</dbReference>
<dbReference type="AlphaFoldDB" id="A0A812TS43"/>
<evidence type="ECO:0000256" key="2">
    <source>
        <dbReference type="SAM" id="MobiDB-lite"/>
    </source>
</evidence>
<feature type="domain" description="FAD dependent oxidoreductase central" evidence="6">
    <location>
        <begin position="404"/>
        <end position="455"/>
    </location>
</feature>
<proteinExistence type="inferred from homology"/>
<dbReference type="InterPro" id="IPR006076">
    <property type="entry name" value="FAD-dep_OxRdtase"/>
</dbReference>
<dbReference type="InterPro" id="IPR028896">
    <property type="entry name" value="GcvT/YgfZ/DmdA"/>
</dbReference>
<dbReference type="InterPro" id="IPR027266">
    <property type="entry name" value="TrmE/GcvT-like"/>
</dbReference>
<dbReference type="SUPFAM" id="SSF103025">
    <property type="entry name" value="Folate-binding domain"/>
    <property type="match status" value="1"/>
</dbReference>
<feature type="non-terminal residue" evidence="7">
    <location>
        <position position="863"/>
    </location>
</feature>
<dbReference type="Pfam" id="PF01266">
    <property type="entry name" value="DAO"/>
    <property type="match status" value="1"/>
</dbReference>
<dbReference type="InterPro" id="IPR036188">
    <property type="entry name" value="FAD/NAD-bd_sf"/>
</dbReference>
<evidence type="ECO:0000313" key="7">
    <source>
        <dbReference type="EMBL" id="CAE7534252.1"/>
    </source>
</evidence>
<dbReference type="InterPro" id="IPR006222">
    <property type="entry name" value="GCVT_N"/>
</dbReference>